<accession>A0A2V1K527</accession>
<dbReference type="SUPFAM" id="SSF52058">
    <property type="entry name" value="L domain-like"/>
    <property type="match status" value="1"/>
</dbReference>
<gene>
    <name evidence="1" type="ORF">DD235_04120</name>
</gene>
<organism evidence="1 2">
    <name type="scientific">Corticimicrobacter populi</name>
    <dbReference type="NCBI Taxonomy" id="2175229"/>
    <lineage>
        <taxon>Bacteria</taxon>
        <taxon>Pseudomonadati</taxon>
        <taxon>Pseudomonadota</taxon>
        <taxon>Betaproteobacteria</taxon>
        <taxon>Burkholderiales</taxon>
        <taxon>Alcaligenaceae</taxon>
        <taxon>Corticimicrobacter</taxon>
    </lineage>
</organism>
<proteinExistence type="predicted"/>
<sequence>MKKRINISSDWTADDVRQLATDPELGILQYGEYQTPPKELLQLLNQLLFMTRGDVLFRIYGFHTTAADLSVLHLLKNVRRLSVDCCTKAEHFDAIAALPALVELALDVHEAEDLAILQQVPATLQSLRLGKTKTRKLSLDILTRFDKLETLSINGQSRQLAAIAELDSLRSLAISGIPLQALDWIPRLPALQSLSLGFGGAERLDCLAGMASLQQLDLLRVKGLADLSVLVNLPALRMLKVSDQPHLSTLPDLGTATALQRIVMENVGLHSIRSLCQAPALQELALFQMKHLTADDIMVLIQQARQLQKVCIGLQSKAQQKQLQPCLEKTGLWQNDGWWHQPY</sequence>
<evidence type="ECO:0008006" key="3">
    <source>
        <dbReference type="Google" id="ProtNLM"/>
    </source>
</evidence>
<protein>
    <recommendedName>
        <fullName evidence="3">Leucine-rich repeat domain-containing protein</fullName>
    </recommendedName>
</protein>
<dbReference type="Proteomes" id="UP000245212">
    <property type="component" value="Unassembled WGS sequence"/>
</dbReference>
<dbReference type="EMBL" id="QETA01000001">
    <property type="protein sequence ID" value="PWF25338.1"/>
    <property type="molecule type" value="Genomic_DNA"/>
</dbReference>
<evidence type="ECO:0000313" key="2">
    <source>
        <dbReference type="Proteomes" id="UP000245212"/>
    </source>
</evidence>
<dbReference type="Gene3D" id="3.80.10.10">
    <property type="entry name" value="Ribonuclease Inhibitor"/>
    <property type="match status" value="1"/>
</dbReference>
<comment type="caution">
    <text evidence="1">The sequence shown here is derived from an EMBL/GenBank/DDBJ whole genome shotgun (WGS) entry which is preliminary data.</text>
</comment>
<keyword evidence="2" id="KW-1185">Reference proteome</keyword>
<evidence type="ECO:0000313" key="1">
    <source>
        <dbReference type="EMBL" id="PWF25338.1"/>
    </source>
</evidence>
<name>A0A2V1K527_9BURK</name>
<dbReference type="InterPro" id="IPR032675">
    <property type="entry name" value="LRR_dom_sf"/>
</dbReference>
<dbReference type="AlphaFoldDB" id="A0A2V1K527"/>
<dbReference type="RefSeq" id="WP_109060740.1">
    <property type="nucleotide sequence ID" value="NZ_QETA01000001.1"/>
</dbReference>
<reference evidence="2" key="1">
    <citation type="submission" date="2018-05" db="EMBL/GenBank/DDBJ databases">
        <authorList>
            <person name="Li Y."/>
        </authorList>
    </citation>
    <scope>NUCLEOTIDE SEQUENCE [LARGE SCALE GENOMIC DNA]</scope>
    <source>
        <strain evidence="2">3d-2-2</strain>
    </source>
</reference>